<keyword evidence="8" id="KW-1185">Reference proteome</keyword>
<keyword evidence="5 6" id="KW-0472">Membrane</keyword>
<evidence type="ECO:0000256" key="4">
    <source>
        <dbReference type="ARBA" id="ARBA00022989"/>
    </source>
</evidence>
<feature type="transmembrane region" description="Helical" evidence="6">
    <location>
        <begin position="33"/>
        <end position="51"/>
    </location>
</feature>
<dbReference type="InterPro" id="IPR005171">
    <property type="entry name" value="Cyt_c_oxidase_su4_prok"/>
</dbReference>
<dbReference type="Proteomes" id="UP000605099">
    <property type="component" value="Unassembled WGS sequence"/>
</dbReference>
<comment type="subcellular location">
    <subcellularLocation>
        <location evidence="1">Cell membrane</location>
        <topology evidence="1">Multi-pass membrane protein</topology>
    </subcellularLocation>
</comment>
<proteinExistence type="predicted"/>
<evidence type="ECO:0000256" key="3">
    <source>
        <dbReference type="ARBA" id="ARBA00022692"/>
    </source>
</evidence>
<accession>A0ABQ2JQC8</accession>
<dbReference type="RefSeq" id="WP_188820017.1">
    <property type="nucleotide sequence ID" value="NZ_BMLK01000011.1"/>
</dbReference>
<feature type="transmembrane region" description="Helical" evidence="6">
    <location>
        <begin position="63"/>
        <end position="83"/>
    </location>
</feature>
<dbReference type="EMBL" id="BMLK01000011">
    <property type="protein sequence ID" value="GGN51892.1"/>
    <property type="molecule type" value="Genomic_DNA"/>
</dbReference>
<evidence type="ECO:0000256" key="1">
    <source>
        <dbReference type="ARBA" id="ARBA00004651"/>
    </source>
</evidence>
<comment type="caution">
    <text evidence="7">The sequence shown here is derived from an EMBL/GenBank/DDBJ whole genome shotgun (WGS) entry which is preliminary data.</text>
</comment>
<evidence type="ECO:0000256" key="5">
    <source>
        <dbReference type="ARBA" id="ARBA00023136"/>
    </source>
</evidence>
<keyword evidence="3 6" id="KW-0812">Transmembrane</keyword>
<dbReference type="Pfam" id="PF03626">
    <property type="entry name" value="COX4_pro"/>
    <property type="match status" value="1"/>
</dbReference>
<gene>
    <name evidence="7" type="ORF">GCM10011349_24850</name>
</gene>
<protein>
    <recommendedName>
        <fullName evidence="9">Cytochrome C oxidase subunit IV</fullName>
    </recommendedName>
</protein>
<organism evidence="7 8">
    <name type="scientific">Novosphingobium indicum</name>
    <dbReference type="NCBI Taxonomy" id="462949"/>
    <lineage>
        <taxon>Bacteria</taxon>
        <taxon>Pseudomonadati</taxon>
        <taxon>Pseudomonadota</taxon>
        <taxon>Alphaproteobacteria</taxon>
        <taxon>Sphingomonadales</taxon>
        <taxon>Sphingomonadaceae</taxon>
        <taxon>Novosphingobium</taxon>
    </lineage>
</organism>
<evidence type="ECO:0000256" key="6">
    <source>
        <dbReference type="SAM" id="Phobius"/>
    </source>
</evidence>
<sequence>MSVILRTRITLVWALLVGATLFSFETQTLGGAAVARTVILVIAFAKVLMVGREFMELRHAPPLLLWLFQGWAALTCLALLILFNL</sequence>
<evidence type="ECO:0008006" key="9">
    <source>
        <dbReference type="Google" id="ProtNLM"/>
    </source>
</evidence>
<evidence type="ECO:0000256" key="2">
    <source>
        <dbReference type="ARBA" id="ARBA00022475"/>
    </source>
</evidence>
<reference evidence="8" key="1">
    <citation type="journal article" date="2019" name="Int. J. Syst. Evol. Microbiol.">
        <title>The Global Catalogue of Microorganisms (GCM) 10K type strain sequencing project: providing services to taxonomists for standard genome sequencing and annotation.</title>
        <authorList>
            <consortium name="The Broad Institute Genomics Platform"/>
            <consortium name="The Broad Institute Genome Sequencing Center for Infectious Disease"/>
            <person name="Wu L."/>
            <person name="Ma J."/>
        </authorList>
    </citation>
    <scope>NUCLEOTIDE SEQUENCE [LARGE SCALE GENOMIC DNA]</scope>
    <source>
        <strain evidence="8">CGMCC 1.6784</strain>
    </source>
</reference>
<keyword evidence="4 6" id="KW-1133">Transmembrane helix</keyword>
<name>A0ABQ2JQC8_9SPHN</name>
<keyword evidence="2" id="KW-1003">Cell membrane</keyword>
<evidence type="ECO:0000313" key="7">
    <source>
        <dbReference type="EMBL" id="GGN51892.1"/>
    </source>
</evidence>
<evidence type="ECO:0000313" key="8">
    <source>
        <dbReference type="Proteomes" id="UP000605099"/>
    </source>
</evidence>